<feature type="non-terminal residue" evidence="1">
    <location>
        <position position="166"/>
    </location>
</feature>
<reference evidence="1 2" key="1">
    <citation type="submission" date="2022-05" db="EMBL/GenBank/DDBJ databases">
        <authorList>
            <consortium name="Genoscope - CEA"/>
            <person name="William W."/>
        </authorList>
    </citation>
    <scope>NUCLEOTIDE SEQUENCE [LARGE SCALE GENOMIC DNA]</scope>
</reference>
<comment type="caution">
    <text evidence="1">The sequence shown here is derived from an EMBL/GenBank/DDBJ whole genome shotgun (WGS) entry which is preliminary data.</text>
</comment>
<dbReference type="EMBL" id="CALNXK010000713">
    <property type="protein sequence ID" value="CAH3189366.1"/>
    <property type="molecule type" value="Genomic_DNA"/>
</dbReference>
<accession>A0ABN8SER6</accession>
<name>A0ABN8SER6_9CNID</name>
<protein>
    <submittedName>
        <fullName evidence="1">Uncharacterized protein</fullName>
    </submittedName>
</protein>
<dbReference type="Proteomes" id="UP001159405">
    <property type="component" value="Unassembled WGS sequence"/>
</dbReference>
<keyword evidence="2" id="KW-1185">Reference proteome</keyword>
<evidence type="ECO:0000313" key="2">
    <source>
        <dbReference type="Proteomes" id="UP001159405"/>
    </source>
</evidence>
<gene>
    <name evidence="1" type="ORF">PLOB_00043606</name>
</gene>
<sequence length="166" mass="19033">MSQDLNESRVKKVYFGHLTVHKAHVPVTGNVQVRCPLHKEICHLLKTSVFYGLQTTLTMRSLENYISTIYPSELELEDTFTPTTEVCYLDTRIKLGDHNSPFHGSTYAKRDDFALRIVNFPHMDSNIPTKPASGFVGQRWTLLIDFADFLRVLNQQGFKSTLRLKS</sequence>
<evidence type="ECO:0000313" key="1">
    <source>
        <dbReference type="EMBL" id="CAH3189366.1"/>
    </source>
</evidence>
<proteinExistence type="predicted"/>
<organism evidence="1 2">
    <name type="scientific">Porites lobata</name>
    <dbReference type="NCBI Taxonomy" id="104759"/>
    <lineage>
        <taxon>Eukaryota</taxon>
        <taxon>Metazoa</taxon>
        <taxon>Cnidaria</taxon>
        <taxon>Anthozoa</taxon>
        <taxon>Hexacorallia</taxon>
        <taxon>Scleractinia</taxon>
        <taxon>Fungiina</taxon>
        <taxon>Poritidae</taxon>
        <taxon>Porites</taxon>
    </lineage>
</organism>